<reference evidence="1" key="1">
    <citation type="submission" date="2023-10" db="EMBL/GenBank/DDBJ databases">
        <authorList>
            <person name="Rodriguez Cubillos JULIANA M."/>
            <person name="De Vega J."/>
        </authorList>
    </citation>
    <scope>NUCLEOTIDE SEQUENCE</scope>
</reference>
<sequence length="88" mass="10090">MFYYAVSTRLSRTILGPQQEHITMVLQEFNISVNCTIRCSARNINERYISNEWFAVVNNANIQAGSRLRSTVSDPPEFLNVVIIDQPQ</sequence>
<name>A0ACB0MF59_TRIPR</name>
<dbReference type="Proteomes" id="UP001177021">
    <property type="component" value="Unassembled WGS sequence"/>
</dbReference>
<accession>A0ACB0MF59</accession>
<comment type="caution">
    <text evidence="1">The sequence shown here is derived from an EMBL/GenBank/DDBJ whole genome shotgun (WGS) entry which is preliminary data.</text>
</comment>
<gene>
    <name evidence="1" type="ORF">MILVUS5_LOCUS41348</name>
</gene>
<dbReference type="EMBL" id="CASHSV030000823">
    <property type="protein sequence ID" value="CAJ2679209.1"/>
    <property type="molecule type" value="Genomic_DNA"/>
</dbReference>
<protein>
    <submittedName>
        <fullName evidence="1">Uncharacterized protein</fullName>
    </submittedName>
</protein>
<proteinExistence type="predicted"/>
<evidence type="ECO:0000313" key="2">
    <source>
        <dbReference type="Proteomes" id="UP001177021"/>
    </source>
</evidence>
<organism evidence="1 2">
    <name type="scientific">Trifolium pratense</name>
    <name type="common">Red clover</name>
    <dbReference type="NCBI Taxonomy" id="57577"/>
    <lineage>
        <taxon>Eukaryota</taxon>
        <taxon>Viridiplantae</taxon>
        <taxon>Streptophyta</taxon>
        <taxon>Embryophyta</taxon>
        <taxon>Tracheophyta</taxon>
        <taxon>Spermatophyta</taxon>
        <taxon>Magnoliopsida</taxon>
        <taxon>eudicotyledons</taxon>
        <taxon>Gunneridae</taxon>
        <taxon>Pentapetalae</taxon>
        <taxon>rosids</taxon>
        <taxon>fabids</taxon>
        <taxon>Fabales</taxon>
        <taxon>Fabaceae</taxon>
        <taxon>Papilionoideae</taxon>
        <taxon>50 kb inversion clade</taxon>
        <taxon>NPAAA clade</taxon>
        <taxon>Hologalegina</taxon>
        <taxon>IRL clade</taxon>
        <taxon>Trifolieae</taxon>
        <taxon>Trifolium</taxon>
    </lineage>
</organism>
<keyword evidence="2" id="KW-1185">Reference proteome</keyword>
<evidence type="ECO:0000313" key="1">
    <source>
        <dbReference type="EMBL" id="CAJ2679209.1"/>
    </source>
</evidence>